<dbReference type="Proteomes" id="UP001529180">
    <property type="component" value="Unassembled WGS sequence"/>
</dbReference>
<dbReference type="EMBL" id="JARSBO010000001">
    <property type="protein sequence ID" value="MDG4717782.1"/>
    <property type="molecule type" value="Genomic_DNA"/>
</dbReference>
<dbReference type="PANTHER" id="PTHR35936:SF25">
    <property type="entry name" value="ABC TRANSPORTER SUBSTRATE-BINDING PROTEIN"/>
    <property type="match status" value="1"/>
</dbReference>
<comment type="caution">
    <text evidence="3">The sequence shown here is derived from an EMBL/GenBank/DDBJ whole genome shotgun (WGS) entry which is preliminary data.</text>
</comment>
<dbReference type="RefSeq" id="WP_181846283.1">
    <property type="nucleotide sequence ID" value="NZ_JARSBO010000001.1"/>
</dbReference>
<dbReference type="SMART" id="SM00062">
    <property type="entry name" value="PBPb"/>
    <property type="match status" value="1"/>
</dbReference>
<feature type="domain" description="Solute-binding protein family 3/N-terminal" evidence="2">
    <location>
        <begin position="29"/>
        <end position="255"/>
    </location>
</feature>
<evidence type="ECO:0000259" key="2">
    <source>
        <dbReference type="SMART" id="SM00062"/>
    </source>
</evidence>
<dbReference type="Pfam" id="PF00497">
    <property type="entry name" value="SBP_bac_3"/>
    <property type="match status" value="1"/>
</dbReference>
<dbReference type="PANTHER" id="PTHR35936">
    <property type="entry name" value="MEMBRANE-BOUND LYTIC MUREIN TRANSGLYCOSYLASE F"/>
    <property type="match status" value="1"/>
</dbReference>
<name>A0ABT6G797_9PROT</name>
<accession>A0ABT6G797</accession>
<gene>
    <name evidence="3" type="ORF">P7680_02165</name>
</gene>
<keyword evidence="4" id="KW-1185">Reference proteome</keyword>
<reference evidence="3 4" key="1">
    <citation type="submission" date="2023-03" db="EMBL/GenBank/DDBJ databases">
        <title>Strain FZY0004 represents a novel species in the genus Thalassospira isolated from seawater.</title>
        <authorList>
            <person name="Fu Z.-Y."/>
        </authorList>
    </citation>
    <scope>NUCLEOTIDE SEQUENCE [LARGE SCALE GENOMIC DNA]</scope>
    <source>
        <strain evidence="3 4">FZY0004</strain>
    </source>
</reference>
<proteinExistence type="predicted"/>
<sequence length="256" mass="29097">MQRLVFAMMFCAFGLISLLVAVQPSVARTLIVAVNNAPPYRVISVYTNSASYSGIYIDVIRDAAKRIGLDLSFEVVPFKRALYLLERGEADLMLGPNRTDERQKYMYYFGAALPDEPKAVYINEIGAEIRDIKDLDERSVGVLRGANYNRQFDEAKGIRLVEAADYSTLFRMLDMQHINALIVPELQAVEQIKREGPYHIRKAELVLQGQPSFIAISRRSDYFTDGSFTELERVLVEMRQDGTFGRIYSRYATPAQ</sequence>
<dbReference type="SUPFAM" id="SSF53850">
    <property type="entry name" value="Periplasmic binding protein-like II"/>
    <property type="match status" value="1"/>
</dbReference>
<dbReference type="InterPro" id="IPR001638">
    <property type="entry name" value="Solute-binding_3/MltF_N"/>
</dbReference>
<keyword evidence="1" id="KW-0732">Signal</keyword>
<evidence type="ECO:0000313" key="3">
    <source>
        <dbReference type="EMBL" id="MDG4717782.1"/>
    </source>
</evidence>
<organism evidence="3 4">
    <name type="scientific">Thalassospira aquimaris</name>
    <dbReference type="NCBI Taxonomy" id="3037796"/>
    <lineage>
        <taxon>Bacteria</taxon>
        <taxon>Pseudomonadati</taxon>
        <taxon>Pseudomonadota</taxon>
        <taxon>Alphaproteobacteria</taxon>
        <taxon>Rhodospirillales</taxon>
        <taxon>Thalassospiraceae</taxon>
        <taxon>Thalassospira</taxon>
    </lineage>
</organism>
<evidence type="ECO:0000313" key="4">
    <source>
        <dbReference type="Proteomes" id="UP001529180"/>
    </source>
</evidence>
<dbReference type="Gene3D" id="3.40.190.10">
    <property type="entry name" value="Periplasmic binding protein-like II"/>
    <property type="match status" value="2"/>
</dbReference>
<protein>
    <submittedName>
        <fullName evidence="3">Transporter substrate-binding domain-containing protein</fullName>
    </submittedName>
</protein>
<evidence type="ECO:0000256" key="1">
    <source>
        <dbReference type="ARBA" id="ARBA00022729"/>
    </source>
</evidence>